<proteinExistence type="predicted"/>
<gene>
    <name evidence="1" type="ORF">KUCAC02_030867</name>
</gene>
<reference evidence="1" key="1">
    <citation type="submission" date="2022-05" db="EMBL/GenBank/DDBJ databases">
        <title>Chromosome-level genome of Chaenocephalus aceratus.</title>
        <authorList>
            <person name="Park H."/>
        </authorList>
    </citation>
    <scope>NUCLEOTIDE SEQUENCE</scope>
    <source>
        <strain evidence="1">KU_202001</strain>
    </source>
</reference>
<evidence type="ECO:0000313" key="1">
    <source>
        <dbReference type="EMBL" id="KAI4827475.1"/>
    </source>
</evidence>
<sequence length="156" mass="16266">LVETEVAAAIEKKKHPVAQASIVAHSHPEPTPKGGKALPQEGKLTNHLIINAEAHGGLPPAGTAHMATLTLCCQSEPSSVGEENGGRKEGATLHPSNTRTSTLSGSGLGPDSDSGKKRRHFGQQLIQSITPDRAQRCLTHLATKISSYLVCGGIQT</sequence>
<protein>
    <submittedName>
        <fullName evidence="1">Uncharacterized protein</fullName>
    </submittedName>
</protein>
<dbReference type="Proteomes" id="UP001057452">
    <property type="component" value="Chromosome 5"/>
</dbReference>
<keyword evidence="2" id="KW-1185">Reference proteome</keyword>
<comment type="caution">
    <text evidence="1">The sequence shown here is derived from an EMBL/GenBank/DDBJ whole genome shotgun (WGS) entry which is preliminary data.</text>
</comment>
<dbReference type="EMBL" id="CM043789">
    <property type="protein sequence ID" value="KAI4827475.1"/>
    <property type="molecule type" value="Genomic_DNA"/>
</dbReference>
<feature type="non-terminal residue" evidence="1">
    <location>
        <position position="1"/>
    </location>
</feature>
<evidence type="ECO:0000313" key="2">
    <source>
        <dbReference type="Proteomes" id="UP001057452"/>
    </source>
</evidence>
<accession>A0ACB9XM34</accession>
<feature type="non-terminal residue" evidence="1">
    <location>
        <position position="156"/>
    </location>
</feature>
<organism evidence="1 2">
    <name type="scientific">Chaenocephalus aceratus</name>
    <name type="common">Blackfin icefish</name>
    <name type="synonym">Chaenichthys aceratus</name>
    <dbReference type="NCBI Taxonomy" id="36190"/>
    <lineage>
        <taxon>Eukaryota</taxon>
        <taxon>Metazoa</taxon>
        <taxon>Chordata</taxon>
        <taxon>Craniata</taxon>
        <taxon>Vertebrata</taxon>
        <taxon>Euteleostomi</taxon>
        <taxon>Actinopterygii</taxon>
        <taxon>Neopterygii</taxon>
        <taxon>Teleostei</taxon>
        <taxon>Neoteleostei</taxon>
        <taxon>Acanthomorphata</taxon>
        <taxon>Eupercaria</taxon>
        <taxon>Perciformes</taxon>
        <taxon>Notothenioidei</taxon>
        <taxon>Channichthyidae</taxon>
        <taxon>Chaenocephalus</taxon>
    </lineage>
</organism>
<name>A0ACB9XM34_CHAAC</name>